<gene>
    <name evidence="20" type="ORF">MUY27_14950</name>
</gene>
<evidence type="ECO:0000256" key="6">
    <source>
        <dbReference type="ARBA" id="ARBA00022519"/>
    </source>
</evidence>
<evidence type="ECO:0000256" key="15">
    <source>
        <dbReference type="ARBA" id="ARBA00051245"/>
    </source>
</evidence>
<dbReference type="GO" id="GO:0004715">
    <property type="term" value="F:non-membrane spanning protein tyrosine kinase activity"/>
    <property type="evidence" value="ECO:0007669"/>
    <property type="project" value="UniProtKB-EC"/>
</dbReference>
<evidence type="ECO:0000256" key="16">
    <source>
        <dbReference type="SAM" id="Phobius"/>
    </source>
</evidence>
<evidence type="ECO:0000259" key="18">
    <source>
        <dbReference type="Pfam" id="PF13614"/>
    </source>
</evidence>
<dbReference type="PANTHER" id="PTHR32309:SF13">
    <property type="entry name" value="FERRIC ENTEROBACTIN TRANSPORT PROTEIN FEPE"/>
    <property type="match status" value="1"/>
</dbReference>
<evidence type="ECO:0000256" key="2">
    <source>
        <dbReference type="ARBA" id="ARBA00007316"/>
    </source>
</evidence>
<comment type="caution">
    <text evidence="20">The sequence shown here is derived from an EMBL/GenBank/DDBJ whole genome shotgun (WGS) entry which is preliminary data.</text>
</comment>
<evidence type="ECO:0000259" key="19">
    <source>
        <dbReference type="Pfam" id="PF13807"/>
    </source>
</evidence>
<feature type="domain" description="Polysaccharide chain length determinant N-terminal" evidence="17">
    <location>
        <begin position="18"/>
        <end position="108"/>
    </location>
</feature>
<evidence type="ECO:0000259" key="17">
    <source>
        <dbReference type="Pfam" id="PF02706"/>
    </source>
</evidence>
<evidence type="ECO:0000256" key="13">
    <source>
        <dbReference type="ARBA" id="ARBA00023136"/>
    </source>
</evidence>
<dbReference type="Gene3D" id="3.40.50.300">
    <property type="entry name" value="P-loop containing nucleotide triphosphate hydrolases"/>
    <property type="match status" value="1"/>
</dbReference>
<accession>A0A9X1X6G8</accession>
<evidence type="ECO:0000313" key="21">
    <source>
        <dbReference type="Proteomes" id="UP001139450"/>
    </source>
</evidence>
<evidence type="ECO:0000256" key="7">
    <source>
        <dbReference type="ARBA" id="ARBA00022679"/>
    </source>
</evidence>
<keyword evidence="21" id="KW-1185">Reference proteome</keyword>
<dbReference type="InterPro" id="IPR025669">
    <property type="entry name" value="AAA_dom"/>
</dbReference>
<proteinExistence type="inferred from homology"/>
<dbReference type="Pfam" id="PF13614">
    <property type="entry name" value="AAA_31"/>
    <property type="match status" value="1"/>
</dbReference>
<keyword evidence="14" id="KW-0829">Tyrosine-protein kinase</keyword>
<dbReference type="InterPro" id="IPR032807">
    <property type="entry name" value="GNVR"/>
</dbReference>
<sequence length="805" mass="90158">MNVRDSKGSKTDKNQFTDLKTVLAKYIYHWPLFILGLVLAAVGAYAYMHIVNPEYEISASILVKDEKKAPEDRSPVPELDMNTSPKNAEAEIEILRSKKLVGQVVNDLQLWATYTTSNGLKTVDLYETAPFKFVLLTKRGSLNGQSFTVHIKDKNSFELSTKKGGKETLAFNQTLRNSFGSWMLQPTDNLQDYIGSEIKVKVDDPEMVTNNYLKILDTHLLDKTAPTIGIFTADEVPQRGKDFLNSLIKAYNEAAIAEEKRKTKSTIEFIDARLASLSGELSSSEKKVQGYRSSQGLADISSQTKSYLENAQTNDQKLNDVNVQLNIIDGIERYVNSNSGEAAPATIGINDPALTSLVERLSQLQLKKTALLATTPEGNPLFDPLNKQIAVTKSSLKETIAGIKSSLLNSKSQLQAFNRKVQSSINDIPVQERQFGDMKRQSSIKENLYVYLLQKREELALSYASTSPDARIVDQASVGDIKWPRIPVVAAVALLMGLGIPFLMLYFRHTFNNVITSRREIDAMNIPVLGELSYEETDKDTVIATNKNNLLSEQIRAIRTSLNFLHQNKKINPKVQLDLEKGMLMGEMEDLHADAKGRVTLFTSSISKEGKSFVSSNMAASLASSNRRTVLLEMDLRRPKVSKMFGLSLDHPGITDFLSYNLPVENIIQHSEIPNLDIIGCGARASDPAELLEKDRLVELINELRYRYDDVVIDSPPLHLVTDAAIIARTADVSVYIMRQGYTGKEELEFAGETYESDRLPNMTVIFNGIKREKFGYGYNYDSSYYVAESRPAFKTSFKHFFSRF</sequence>
<evidence type="ECO:0000256" key="4">
    <source>
        <dbReference type="ARBA" id="ARBA00011903"/>
    </source>
</evidence>
<dbReference type="CDD" id="cd05387">
    <property type="entry name" value="BY-kinase"/>
    <property type="match status" value="1"/>
</dbReference>
<protein>
    <recommendedName>
        <fullName evidence="4">non-specific protein-tyrosine kinase</fullName>
        <ecNumber evidence="4">2.7.10.2</ecNumber>
    </recommendedName>
</protein>
<dbReference type="InterPro" id="IPR005702">
    <property type="entry name" value="Wzc-like_C"/>
</dbReference>
<evidence type="ECO:0000256" key="1">
    <source>
        <dbReference type="ARBA" id="ARBA00004429"/>
    </source>
</evidence>
<reference evidence="20" key="1">
    <citation type="submission" date="2022-04" db="EMBL/GenBank/DDBJ databases">
        <title>Mucilaginibacter sp. RS28 isolated from freshwater.</title>
        <authorList>
            <person name="Ko S.-R."/>
        </authorList>
    </citation>
    <scope>NUCLEOTIDE SEQUENCE</scope>
    <source>
        <strain evidence="20">RS28</strain>
    </source>
</reference>
<dbReference type="AlphaFoldDB" id="A0A9X1X6G8"/>
<evidence type="ECO:0000256" key="9">
    <source>
        <dbReference type="ARBA" id="ARBA00022741"/>
    </source>
</evidence>
<evidence type="ECO:0000256" key="3">
    <source>
        <dbReference type="ARBA" id="ARBA00008883"/>
    </source>
</evidence>
<dbReference type="RefSeq" id="WP_245131197.1">
    <property type="nucleotide sequence ID" value="NZ_JALJEJ010000007.1"/>
</dbReference>
<comment type="subcellular location">
    <subcellularLocation>
        <location evidence="1">Cell inner membrane</location>
        <topology evidence="1">Multi-pass membrane protein</topology>
    </subcellularLocation>
</comment>
<keyword evidence="6" id="KW-0997">Cell inner membrane</keyword>
<keyword evidence="12 16" id="KW-1133">Transmembrane helix</keyword>
<organism evidence="20 21">
    <name type="scientific">Mucilaginibacter straminoryzae</name>
    <dbReference type="NCBI Taxonomy" id="2932774"/>
    <lineage>
        <taxon>Bacteria</taxon>
        <taxon>Pseudomonadati</taxon>
        <taxon>Bacteroidota</taxon>
        <taxon>Sphingobacteriia</taxon>
        <taxon>Sphingobacteriales</taxon>
        <taxon>Sphingobacteriaceae</taxon>
        <taxon>Mucilaginibacter</taxon>
    </lineage>
</organism>
<dbReference type="EC" id="2.7.10.2" evidence="4"/>
<evidence type="ECO:0000256" key="10">
    <source>
        <dbReference type="ARBA" id="ARBA00022777"/>
    </source>
</evidence>
<evidence type="ECO:0000256" key="14">
    <source>
        <dbReference type="ARBA" id="ARBA00023137"/>
    </source>
</evidence>
<dbReference type="Proteomes" id="UP001139450">
    <property type="component" value="Unassembled WGS sequence"/>
</dbReference>
<keyword evidence="13 16" id="KW-0472">Membrane</keyword>
<dbReference type="SUPFAM" id="SSF52540">
    <property type="entry name" value="P-loop containing nucleoside triphosphate hydrolases"/>
    <property type="match status" value="1"/>
</dbReference>
<comment type="similarity">
    <text evidence="3">Belongs to the etk/wzc family.</text>
</comment>
<dbReference type="InterPro" id="IPR003856">
    <property type="entry name" value="LPS_length_determ_N"/>
</dbReference>
<dbReference type="InterPro" id="IPR050445">
    <property type="entry name" value="Bact_polysacc_biosynth/exp"/>
</dbReference>
<evidence type="ECO:0000313" key="20">
    <source>
        <dbReference type="EMBL" id="MCJ8211015.1"/>
    </source>
</evidence>
<keyword evidence="11" id="KW-0067">ATP-binding</keyword>
<feature type="domain" description="Tyrosine-protein kinase G-rich" evidence="19">
    <location>
        <begin position="437"/>
        <end position="509"/>
    </location>
</feature>
<keyword evidence="7 20" id="KW-0808">Transferase</keyword>
<dbReference type="EMBL" id="JALJEJ010000007">
    <property type="protein sequence ID" value="MCJ8211015.1"/>
    <property type="molecule type" value="Genomic_DNA"/>
</dbReference>
<dbReference type="InterPro" id="IPR027417">
    <property type="entry name" value="P-loop_NTPase"/>
</dbReference>
<comment type="catalytic activity">
    <reaction evidence="15">
        <text>L-tyrosyl-[protein] + ATP = O-phospho-L-tyrosyl-[protein] + ADP + H(+)</text>
        <dbReference type="Rhea" id="RHEA:10596"/>
        <dbReference type="Rhea" id="RHEA-COMP:10136"/>
        <dbReference type="Rhea" id="RHEA-COMP:20101"/>
        <dbReference type="ChEBI" id="CHEBI:15378"/>
        <dbReference type="ChEBI" id="CHEBI:30616"/>
        <dbReference type="ChEBI" id="CHEBI:46858"/>
        <dbReference type="ChEBI" id="CHEBI:61978"/>
        <dbReference type="ChEBI" id="CHEBI:456216"/>
        <dbReference type="EC" id="2.7.10.2"/>
    </reaction>
</comment>
<dbReference type="Pfam" id="PF13807">
    <property type="entry name" value="GNVR"/>
    <property type="match status" value="1"/>
</dbReference>
<keyword evidence="5" id="KW-1003">Cell membrane</keyword>
<feature type="domain" description="AAA" evidence="18">
    <location>
        <begin position="610"/>
        <end position="728"/>
    </location>
</feature>
<keyword evidence="10" id="KW-0418">Kinase</keyword>
<dbReference type="GO" id="GO:0005524">
    <property type="term" value="F:ATP binding"/>
    <property type="evidence" value="ECO:0007669"/>
    <property type="project" value="UniProtKB-KW"/>
</dbReference>
<dbReference type="Pfam" id="PF02706">
    <property type="entry name" value="Wzz"/>
    <property type="match status" value="1"/>
</dbReference>
<evidence type="ECO:0000256" key="8">
    <source>
        <dbReference type="ARBA" id="ARBA00022692"/>
    </source>
</evidence>
<dbReference type="GO" id="GO:0005886">
    <property type="term" value="C:plasma membrane"/>
    <property type="evidence" value="ECO:0007669"/>
    <property type="project" value="UniProtKB-SubCell"/>
</dbReference>
<evidence type="ECO:0000256" key="5">
    <source>
        <dbReference type="ARBA" id="ARBA00022475"/>
    </source>
</evidence>
<name>A0A9X1X6G8_9SPHI</name>
<comment type="similarity">
    <text evidence="2">Belongs to the CpsD/CapB family.</text>
</comment>
<evidence type="ECO:0000256" key="11">
    <source>
        <dbReference type="ARBA" id="ARBA00022840"/>
    </source>
</evidence>
<feature type="transmembrane region" description="Helical" evidence="16">
    <location>
        <begin position="27"/>
        <end position="48"/>
    </location>
</feature>
<evidence type="ECO:0000256" key="12">
    <source>
        <dbReference type="ARBA" id="ARBA00022989"/>
    </source>
</evidence>
<keyword evidence="9" id="KW-0547">Nucleotide-binding</keyword>
<dbReference type="PANTHER" id="PTHR32309">
    <property type="entry name" value="TYROSINE-PROTEIN KINASE"/>
    <property type="match status" value="1"/>
</dbReference>
<dbReference type="NCBIfam" id="TIGR01007">
    <property type="entry name" value="eps_fam"/>
    <property type="match status" value="1"/>
</dbReference>
<feature type="transmembrane region" description="Helical" evidence="16">
    <location>
        <begin position="486"/>
        <end position="507"/>
    </location>
</feature>
<keyword evidence="8 16" id="KW-0812">Transmembrane</keyword>